<reference evidence="2" key="1">
    <citation type="submission" date="2023-06" db="EMBL/GenBank/DDBJ databases">
        <title>Genome-scale phylogeny and comparative genomics of the fungal order Sordariales.</title>
        <authorList>
            <consortium name="Lawrence Berkeley National Laboratory"/>
            <person name="Hensen N."/>
            <person name="Bonometti L."/>
            <person name="Westerberg I."/>
            <person name="Brannstrom I.O."/>
            <person name="Guillou S."/>
            <person name="Cros-Aarteil S."/>
            <person name="Calhoun S."/>
            <person name="Haridas S."/>
            <person name="Kuo A."/>
            <person name="Mondo S."/>
            <person name="Pangilinan J."/>
            <person name="Riley R."/>
            <person name="Labutti K."/>
            <person name="Andreopoulos B."/>
            <person name="Lipzen A."/>
            <person name="Chen C."/>
            <person name="Yanf M."/>
            <person name="Daum C."/>
            <person name="Ng V."/>
            <person name="Clum A."/>
            <person name="Steindorff A."/>
            <person name="Ohm R."/>
            <person name="Martin F."/>
            <person name="Silar P."/>
            <person name="Natvig D."/>
            <person name="Lalanne C."/>
            <person name="Gautier V."/>
            <person name="Ament-Velasquez S.L."/>
            <person name="Kruys A."/>
            <person name="Hutchinson M.I."/>
            <person name="Powell A.J."/>
            <person name="Barry K."/>
            <person name="Miller A.N."/>
            <person name="Grigoriev I.V."/>
            <person name="Debuchy R."/>
            <person name="Gladieux P."/>
            <person name="Thoren M.H."/>
            <person name="Johannesson H."/>
        </authorList>
    </citation>
    <scope>NUCLEOTIDE SEQUENCE</scope>
    <source>
        <strain evidence="2">PSN4</strain>
    </source>
</reference>
<evidence type="ECO:0000256" key="1">
    <source>
        <dbReference type="SAM" id="MobiDB-lite"/>
    </source>
</evidence>
<dbReference type="Proteomes" id="UP001239445">
    <property type="component" value="Unassembled WGS sequence"/>
</dbReference>
<feature type="region of interest" description="Disordered" evidence="1">
    <location>
        <begin position="92"/>
        <end position="135"/>
    </location>
</feature>
<keyword evidence="3" id="KW-1185">Reference proteome</keyword>
<gene>
    <name evidence="2" type="ORF">QBC47DRAFT_362768</name>
</gene>
<proteinExistence type="predicted"/>
<protein>
    <submittedName>
        <fullName evidence="2">Uncharacterized protein</fullName>
    </submittedName>
</protein>
<comment type="caution">
    <text evidence="2">The sequence shown here is derived from an EMBL/GenBank/DDBJ whole genome shotgun (WGS) entry which is preliminary data.</text>
</comment>
<sequence length="329" mass="37589">MIEKSGLTRHHIDEYDVGTDPEELPPLKTSDRESSHNLFIIRSGRHSAVVDIVCSPTRNPVVPWKNYRFDPVEEKETCEARTQEALSSFFTSTKTQLKAADREVKREHREEGREKSSGRGGGSSAKENHKAKDQQTAQNILEKLKAGIEEVLLEELSPKTSANHNAPANSHRDKSPADELSKLATDEGDKLERQLWKKATELEEAGREAAWMHRLMFSTSRRYRRNQKENIIDDPEERAQQKKWELGGKFLNEVVNKLYRYRKALAFAVYRAARKKSLVFSECTNTSSERQADILDAVVNGLRFVPITVSLQSRVVLPPAYLSFKRELE</sequence>
<evidence type="ECO:0000313" key="2">
    <source>
        <dbReference type="EMBL" id="KAK1752911.1"/>
    </source>
</evidence>
<organism evidence="2 3">
    <name type="scientific">Echria macrotheca</name>
    <dbReference type="NCBI Taxonomy" id="438768"/>
    <lineage>
        <taxon>Eukaryota</taxon>
        <taxon>Fungi</taxon>
        <taxon>Dikarya</taxon>
        <taxon>Ascomycota</taxon>
        <taxon>Pezizomycotina</taxon>
        <taxon>Sordariomycetes</taxon>
        <taxon>Sordariomycetidae</taxon>
        <taxon>Sordariales</taxon>
        <taxon>Schizotheciaceae</taxon>
        <taxon>Echria</taxon>
    </lineage>
</organism>
<feature type="region of interest" description="Disordered" evidence="1">
    <location>
        <begin position="1"/>
        <end position="32"/>
    </location>
</feature>
<name>A0AAJ0B751_9PEZI</name>
<accession>A0AAJ0B751</accession>
<feature type="compositionally biased region" description="Basic and acidic residues" evidence="1">
    <location>
        <begin position="99"/>
        <end position="117"/>
    </location>
</feature>
<feature type="compositionally biased region" description="Polar residues" evidence="1">
    <location>
        <begin position="158"/>
        <end position="168"/>
    </location>
</feature>
<dbReference type="EMBL" id="MU839838">
    <property type="protein sequence ID" value="KAK1752911.1"/>
    <property type="molecule type" value="Genomic_DNA"/>
</dbReference>
<evidence type="ECO:0000313" key="3">
    <source>
        <dbReference type="Proteomes" id="UP001239445"/>
    </source>
</evidence>
<dbReference type="AlphaFoldDB" id="A0AAJ0B751"/>
<feature type="region of interest" description="Disordered" evidence="1">
    <location>
        <begin position="158"/>
        <end position="178"/>
    </location>
</feature>